<feature type="compositionally biased region" description="Low complexity" evidence="1">
    <location>
        <begin position="268"/>
        <end position="277"/>
    </location>
</feature>
<protein>
    <submittedName>
        <fullName evidence="2">Uncharacterized protein</fullName>
    </submittedName>
</protein>
<evidence type="ECO:0000256" key="1">
    <source>
        <dbReference type="SAM" id="MobiDB-lite"/>
    </source>
</evidence>
<reference evidence="2" key="1">
    <citation type="journal article" date="2016" name="Nat. Genet.">
        <title>A high-quality carrot genome assembly provides new insights into carotenoid accumulation and asterid genome evolution.</title>
        <authorList>
            <person name="Iorizzo M."/>
            <person name="Ellison S."/>
            <person name="Senalik D."/>
            <person name="Zeng P."/>
            <person name="Satapoomin P."/>
            <person name="Huang J."/>
            <person name="Bowman M."/>
            <person name="Iovene M."/>
            <person name="Sanseverino W."/>
            <person name="Cavagnaro P."/>
            <person name="Yildiz M."/>
            <person name="Macko-Podgorni A."/>
            <person name="Moranska E."/>
            <person name="Grzebelus E."/>
            <person name="Grzebelus D."/>
            <person name="Ashrafi H."/>
            <person name="Zheng Z."/>
            <person name="Cheng S."/>
            <person name="Spooner D."/>
            <person name="Van Deynze A."/>
            <person name="Simon P."/>
        </authorList>
    </citation>
    <scope>NUCLEOTIDE SEQUENCE</scope>
    <source>
        <tissue evidence="2">Leaf</tissue>
    </source>
</reference>
<feature type="region of interest" description="Disordered" evidence="1">
    <location>
        <begin position="265"/>
        <end position="289"/>
    </location>
</feature>
<evidence type="ECO:0000313" key="2">
    <source>
        <dbReference type="EMBL" id="WOG82917.1"/>
    </source>
</evidence>
<reference evidence="2" key="2">
    <citation type="submission" date="2022-03" db="EMBL/GenBank/DDBJ databases">
        <title>Draft title - Genomic analysis of global carrot germplasm unveils the trajectory of domestication and the origin of high carotenoid orange carrot.</title>
        <authorList>
            <person name="Iorizzo M."/>
            <person name="Ellison S."/>
            <person name="Senalik D."/>
            <person name="Macko-Podgorni A."/>
            <person name="Grzebelus D."/>
            <person name="Bostan H."/>
            <person name="Rolling W."/>
            <person name="Curaba J."/>
            <person name="Simon P."/>
        </authorList>
    </citation>
    <scope>NUCLEOTIDE SEQUENCE</scope>
    <source>
        <tissue evidence="2">Leaf</tissue>
    </source>
</reference>
<proteinExistence type="predicted"/>
<dbReference type="Proteomes" id="UP000077755">
    <property type="component" value="Chromosome 1"/>
</dbReference>
<organism evidence="2 3">
    <name type="scientific">Daucus carota subsp. sativus</name>
    <name type="common">Carrot</name>
    <dbReference type="NCBI Taxonomy" id="79200"/>
    <lineage>
        <taxon>Eukaryota</taxon>
        <taxon>Viridiplantae</taxon>
        <taxon>Streptophyta</taxon>
        <taxon>Embryophyta</taxon>
        <taxon>Tracheophyta</taxon>
        <taxon>Spermatophyta</taxon>
        <taxon>Magnoliopsida</taxon>
        <taxon>eudicotyledons</taxon>
        <taxon>Gunneridae</taxon>
        <taxon>Pentapetalae</taxon>
        <taxon>asterids</taxon>
        <taxon>campanulids</taxon>
        <taxon>Apiales</taxon>
        <taxon>Apiaceae</taxon>
        <taxon>Apioideae</taxon>
        <taxon>Scandiceae</taxon>
        <taxon>Daucinae</taxon>
        <taxon>Daucus</taxon>
        <taxon>Daucus sect. Daucus</taxon>
    </lineage>
</organism>
<name>A0AAF0W4K1_DAUCS</name>
<feature type="compositionally biased region" description="Polar residues" evidence="1">
    <location>
        <begin position="404"/>
        <end position="414"/>
    </location>
</feature>
<dbReference type="EMBL" id="CP093343">
    <property type="protein sequence ID" value="WOG82917.1"/>
    <property type="molecule type" value="Genomic_DNA"/>
</dbReference>
<keyword evidence="3" id="KW-1185">Reference proteome</keyword>
<dbReference type="PANTHER" id="PTHR35507">
    <property type="entry name" value="OS09G0488600 PROTEIN"/>
    <property type="match status" value="1"/>
</dbReference>
<accession>A0AAF0W4K1</accession>
<dbReference type="AlphaFoldDB" id="A0AAF0W4K1"/>
<sequence>MEAEADDFGFSAADFKPPFSISLTPFPPCSSPAPRRLSSSFIPPSEPVRAAKQLSWLSLQGRLVGAEEATSAKAIGGGLGVEEAMAWEMFSPVQRVLVVAVIAVAVKNAKKDREILRLKNSVQLRDQVLSAMQEELDSLCEQPCQQEERRMSNLSDWAPSVNSTIDIQLQLDNEQDIYNLRKECEEKDTAIKELSLSLDSSKLLSSKRISELEDIIRRKNMLITKLKKDKTILEQKVLRLTMLTSSRRARQLPLLNDNLLYDMANTTSPSSSDSDSPSRVKLQACDPRSQISKAQSSYYSSIGDQNSGKVCSPNISLKSADKHRSPQSASQEILVKKSSCSSMGDQKARQAKTSTLLRRSTGRHQLGSPLKEKSLNQNLDPAPITRSKAVVSGEHLKSQRRPPTKSNNAVPRMR</sequence>
<dbReference type="PANTHER" id="PTHR35507:SF1">
    <property type="entry name" value="TMF_TATA_BD DOMAIN-CONTAINING PROTEIN"/>
    <property type="match status" value="1"/>
</dbReference>
<evidence type="ECO:0000313" key="3">
    <source>
        <dbReference type="Proteomes" id="UP000077755"/>
    </source>
</evidence>
<gene>
    <name evidence="2" type="ORF">DCAR_0102087</name>
</gene>
<feature type="region of interest" description="Disordered" evidence="1">
    <location>
        <begin position="313"/>
        <end position="414"/>
    </location>
</feature>